<evidence type="ECO:0000313" key="3">
    <source>
        <dbReference type="EMBL" id="MTH55567.1"/>
    </source>
</evidence>
<reference evidence="3 4" key="1">
    <citation type="journal article" date="2017" name="Int. J. Syst. Evol. Microbiol.">
        <title>Bacillus mangrovi sp. nov., isolated from a sediment sample from a mangrove forest.</title>
        <authorList>
            <person name="Gupta V."/>
            <person name="Singh P.K."/>
            <person name="Korpole S."/>
            <person name="Tanuku N.R.S."/>
            <person name="Pinnaka A.K."/>
        </authorList>
    </citation>
    <scope>NUCLEOTIDE SEQUENCE [LARGE SCALE GENOMIC DNA]</scope>
    <source>
        <strain evidence="3 4">KCTC 33872</strain>
    </source>
</reference>
<dbReference type="InterPro" id="IPR007421">
    <property type="entry name" value="Schlafen_AlbA_2_dom"/>
</dbReference>
<dbReference type="Proteomes" id="UP000434639">
    <property type="component" value="Unassembled WGS sequence"/>
</dbReference>
<evidence type="ECO:0000259" key="2">
    <source>
        <dbReference type="Pfam" id="PF04326"/>
    </source>
</evidence>
<dbReference type="RefSeq" id="WP_155114063.1">
    <property type="nucleotide sequence ID" value="NZ_WMIB01000032.1"/>
</dbReference>
<organism evidence="3 4">
    <name type="scientific">Metabacillus mangrovi</name>
    <dbReference type="NCBI Taxonomy" id="1491830"/>
    <lineage>
        <taxon>Bacteria</taxon>
        <taxon>Bacillati</taxon>
        <taxon>Bacillota</taxon>
        <taxon>Bacilli</taxon>
        <taxon>Bacillales</taxon>
        <taxon>Bacillaceae</taxon>
        <taxon>Metabacillus</taxon>
    </lineage>
</organism>
<evidence type="ECO:0000259" key="1">
    <source>
        <dbReference type="Pfam" id="PF03235"/>
    </source>
</evidence>
<sequence length="591" mass="66894">MNITPRGMSVMNLYQLYRNKCLLVNRKYQRKLVWTRAEKEALIDSVLQQYPIPLILLAEKGVNASEQTTFEIIDGMQRLNALFSFIENEFPVNGAYFDVTQHPTANTHAKDGIFSIERGEGIKLLDQKKCAAFLEYQLPLSTFQGSEKEVIEVFGRINSNGKHLSPQEVRQAGTTTVFSDLVRELSSEIRGDVSKEVLSLTEMPEISIDSKNIALGYGVTADETFWCNQGILRVSHVRDSEDEQLIADIILSIALKEPFSASKDNFDDYYQNDKKKLEIESAIATYGRGNLAKDIKLVLDKIQSLISYEFLERNYLKNILNPKASGNAVKEPFYTLFMAMYHLVIVENKEPFNIDKILGSLNGLAARLKSAKSISISNRISNINLTIGLIQTYFKQSSTALRSQGLLAIDFENFLRLSKVEPPYYDFKQGFYTLDGRVRSFDENSFEKILHNISAMANLGKGKKGWLFIGVTDREAHTIRVEDLDEITAIRVGEYGVVGLEREAVLKGVSLDQYLAYITEKINNSLLPDRVKSNISSMMTPINYKEKTILMLEIECGDEPCWYGDEMYVREGGQCKKINGADVALVFSRFK</sequence>
<dbReference type="PANTHER" id="PTHR39639">
    <property type="entry name" value="CHROMOSOME 16, WHOLE GENOME SHOTGUN SEQUENCE"/>
    <property type="match status" value="1"/>
</dbReference>
<dbReference type="InterPro" id="IPR004919">
    <property type="entry name" value="GmrSD_N"/>
</dbReference>
<dbReference type="Pfam" id="PF03235">
    <property type="entry name" value="GmrSD_N"/>
    <property type="match status" value="1"/>
</dbReference>
<feature type="domain" description="Schlafen AlbA-2" evidence="2">
    <location>
        <begin position="439"/>
        <end position="579"/>
    </location>
</feature>
<dbReference type="Pfam" id="PF04326">
    <property type="entry name" value="SLFN_AlbA_2"/>
    <property type="match status" value="1"/>
</dbReference>
<dbReference type="AlphaFoldDB" id="A0A7X2S8Y7"/>
<gene>
    <name evidence="3" type="ORF">GKZ89_19415</name>
</gene>
<proteinExistence type="predicted"/>
<dbReference type="Gene3D" id="3.30.950.30">
    <property type="entry name" value="Schlafen, AAA domain"/>
    <property type="match status" value="1"/>
</dbReference>
<evidence type="ECO:0000313" key="4">
    <source>
        <dbReference type="Proteomes" id="UP000434639"/>
    </source>
</evidence>
<name>A0A7X2S8Y7_9BACI</name>
<dbReference type="PANTHER" id="PTHR39639:SF1">
    <property type="entry name" value="DUF262 DOMAIN-CONTAINING PROTEIN"/>
    <property type="match status" value="1"/>
</dbReference>
<feature type="domain" description="GmrSD restriction endonucleases N-terminal" evidence="1">
    <location>
        <begin position="14"/>
        <end position="172"/>
    </location>
</feature>
<protein>
    <submittedName>
        <fullName evidence="3">DUF262 domain-containing protein</fullName>
    </submittedName>
</protein>
<dbReference type="EMBL" id="WMIB01000032">
    <property type="protein sequence ID" value="MTH55567.1"/>
    <property type="molecule type" value="Genomic_DNA"/>
</dbReference>
<dbReference type="InterPro" id="IPR038461">
    <property type="entry name" value="Schlafen_AlbA_2_dom_sf"/>
</dbReference>
<keyword evidence="4" id="KW-1185">Reference proteome</keyword>
<accession>A0A7X2S8Y7</accession>
<dbReference type="OrthoDB" id="9798761at2"/>
<comment type="caution">
    <text evidence="3">The sequence shown here is derived from an EMBL/GenBank/DDBJ whole genome shotgun (WGS) entry which is preliminary data.</text>
</comment>